<dbReference type="EMBL" id="JACOPR010000004">
    <property type="protein sequence ID" value="MBC5730931.1"/>
    <property type="molecule type" value="Genomic_DNA"/>
</dbReference>
<dbReference type="InterPro" id="IPR003385">
    <property type="entry name" value="Glyco_hydro_77"/>
</dbReference>
<comment type="caution">
    <text evidence="11">The sequence shown here is derived from an EMBL/GenBank/DDBJ whole genome shotgun (WGS) entry which is preliminary data.</text>
</comment>
<evidence type="ECO:0000256" key="10">
    <source>
        <dbReference type="RuleBase" id="RU361207"/>
    </source>
</evidence>
<evidence type="ECO:0000256" key="7">
    <source>
        <dbReference type="ARBA" id="ARBA00023277"/>
    </source>
</evidence>
<evidence type="ECO:0000256" key="6">
    <source>
        <dbReference type="ARBA" id="ARBA00022679"/>
    </source>
</evidence>
<proteinExistence type="inferred from homology"/>
<dbReference type="Proteomes" id="UP000660021">
    <property type="component" value="Unassembled WGS sequence"/>
</dbReference>
<reference evidence="11 12" key="1">
    <citation type="submission" date="2020-08" db="EMBL/GenBank/DDBJ databases">
        <title>Genome public.</title>
        <authorList>
            <person name="Liu C."/>
            <person name="Sun Q."/>
        </authorList>
    </citation>
    <scope>NUCLEOTIDE SEQUENCE [LARGE SCALE GENOMIC DNA]</scope>
    <source>
        <strain evidence="11 12">New-38</strain>
    </source>
</reference>
<protein>
    <recommendedName>
        <fullName evidence="4 10">4-alpha-glucanotransferase</fullName>
        <ecNumber evidence="3 10">2.4.1.25</ecNumber>
    </recommendedName>
    <alternativeName>
        <fullName evidence="8 10">Amylomaltase</fullName>
    </alternativeName>
    <alternativeName>
        <fullName evidence="9 10">Disproportionating enzyme</fullName>
    </alternativeName>
</protein>
<organism evidence="11 12">
    <name type="scientific">Pseudoflavonifractor hominis</name>
    <dbReference type="NCBI Taxonomy" id="2763059"/>
    <lineage>
        <taxon>Bacteria</taxon>
        <taxon>Bacillati</taxon>
        <taxon>Bacillota</taxon>
        <taxon>Clostridia</taxon>
        <taxon>Eubacteriales</taxon>
        <taxon>Oscillospiraceae</taxon>
        <taxon>Pseudoflavonifractor</taxon>
    </lineage>
</organism>
<evidence type="ECO:0000256" key="9">
    <source>
        <dbReference type="ARBA" id="ARBA00031501"/>
    </source>
</evidence>
<evidence type="ECO:0000256" key="5">
    <source>
        <dbReference type="ARBA" id="ARBA00022676"/>
    </source>
</evidence>
<dbReference type="Pfam" id="PF02446">
    <property type="entry name" value="Glyco_hydro_77"/>
    <property type="match status" value="1"/>
</dbReference>
<dbReference type="SUPFAM" id="SSF51445">
    <property type="entry name" value="(Trans)glycosidases"/>
    <property type="match status" value="1"/>
</dbReference>
<dbReference type="RefSeq" id="WP_186963747.1">
    <property type="nucleotide sequence ID" value="NZ_JACOPR010000004.1"/>
</dbReference>
<comment type="similarity">
    <text evidence="2 10">Belongs to the disproportionating enzyme family.</text>
</comment>
<dbReference type="NCBIfam" id="NF011080">
    <property type="entry name" value="PRK14508.1-3"/>
    <property type="match status" value="1"/>
</dbReference>
<evidence type="ECO:0000256" key="8">
    <source>
        <dbReference type="ARBA" id="ARBA00031423"/>
    </source>
</evidence>
<name>A0ABR7HU43_9FIRM</name>
<keyword evidence="5 10" id="KW-0328">Glycosyltransferase</keyword>
<comment type="catalytic activity">
    <reaction evidence="1 10">
        <text>Transfers a segment of a (1-&gt;4)-alpha-D-glucan to a new position in an acceptor, which may be glucose or a (1-&gt;4)-alpha-D-glucan.</text>
        <dbReference type="EC" id="2.4.1.25"/>
    </reaction>
</comment>
<accession>A0ABR7HU43</accession>
<evidence type="ECO:0000256" key="1">
    <source>
        <dbReference type="ARBA" id="ARBA00000439"/>
    </source>
</evidence>
<gene>
    <name evidence="11" type="primary">malQ</name>
    <name evidence="11" type="ORF">H8S34_08815</name>
</gene>
<keyword evidence="12" id="KW-1185">Reference proteome</keyword>
<evidence type="ECO:0000256" key="4">
    <source>
        <dbReference type="ARBA" id="ARBA00020295"/>
    </source>
</evidence>
<dbReference type="GO" id="GO:0004134">
    <property type="term" value="F:4-alpha-glucanotransferase activity"/>
    <property type="evidence" value="ECO:0007669"/>
    <property type="project" value="UniProtKB-EC"/>
</dbReference>
<evidence type="ECO:0000256" key="3">
    <source>
        <dbReference type="ARBA" id="ARBA00012560"/>
    </source>
</evidence>
<evidence type="ECO:0000313" key="11">
    <source>
        <dbReference type="EMBL" id="MBC5730931.1"/>
    </source>
</evidence>
<evidence type="ECO:0000256" key="2">
    <source>
        <dbReference type="ARBA" id="ARBA00005684"/>
    </source>
</evidence>
<dbReference type="EC" id="2.4.1.25" evidence="3 10"/>
<dbReference type="InterPro" id="IPR017853">
    <property type="entry name" value="GH"/>
</dbReference>
<sequence length="495" mass="56121">MLTYRSSGILLPISSLPGDYGIGTLGAKARRFVDFLCDAGQHYWQILPLVPPGGGDSPYMSPSSFAGNPFFLDLETLAQDGLLTAQELSESQYPNPDRVDYPWLHMKRPALLRKAWERGRTRYAQELDRFLEEEADWLPDFAFFLALRGHFGGAELKDWPREVRTRQPEALAPLREALAEEISYHAFLQFLFFRQWDALKRYANERGISIIGDLPIYVSPDSAEVWANPSLFQLDEDFHPTAVAGVPPDAFSDEGQHWGNPLYDWDYHRSTGYAWWRRRGEQMARLYDVVRIDHFRAFHTYWSIPLDAPTAKAGHWEPGPGLELVELLSAIPGLHLIAEDLGDLDDEVRAFIAQSGLPGMKILIYAFDPVGESSYLPHNCPPNSIIYTGTHDTPTFVQWLFEESSAAEREYASNYLRLRGDEGFGWGAVCGAWASPSRLAMVPMQDLLGLGSDARMNAPGTMGPQNWSWRVREAAFNPDVSTRLRKITRTYRRCL</sequence>
<evidence type="ECO:0000313" key="12">
    <source>
        <dbReference type="Proteomes" id="UP000660021"/>
    </source>
</evidence>
<keyword evidence="7 10" id="KW-0119">Carbohydrate metabolism</keyword>
<dbReference type="Gene3D" id="3.20.20.80">
    <property type="entry name" value="Glycosidases"/>
    <property type="match status" value="1"/>
</dbReference>
<dbReference type="NCBIfam" id="TIGR00217">
    <property type="entry name" value="malQ"/>
    <property type="match status" value="1"/>
</dbReference>
<keyword evidence="6 10" id="KW-0808">Transferase</keyword>
<dbReference type="PANTHER" id="PTHR32438">
    <property type="entry name" value="4-ALPHA-GLUCANOTRANSFERASE DPE1, CHLOROPLASTIC/AMYLOPLASTIC"/>
    <property type="match status" value="1"/>
</dbReference>
<dbReference type="PANTHER" id="PTHR32438:SF5">
    <property type="entry name" value="4-ALPHA-GLUCANOTRANSFERASE DPE1, CHLOROPLASTIC_AMYLOPLASTIC"/>
    <property type="match status" value="1"/>
</dbReference>